<keyword evidence="3" id="KW-1185">Reference proteome</keyword>
<sequence>RIAPAHASSQQIAMARLFVCIALLIAALFTIAAAQSSEEIRTLCEKAACGNDECRIYGVNLDFAAMCMPRSTMRFVF</sequence>
<proteinExistence type="predicted"/>
<evidence type="ECO:0000313" key="2">
    <source>
        <dbReference type="EMBL" id="GMT13421.1"/>
    </source>
</evidence>
<evidence type="ECO:0000256" key="1">
    <source>
        <dbReference type="SAM" id="SignalP"/>
    </source>
</evidence>
<gene>
    <name evidence="2" type="ORF">PFISCL1PPCAC_4718</name>
</gene>
<accession>A0AAV5V255</accession>
<dbReference type="Proteomes" id="UP001432322">
    <property type="component" value="Unassembled WGS sequence"/>
</dbReference>
<evidence type="ECO:0000313" key="3">
    <source>
        <dbReference type="Proteomes" id="UP001432322"/>
    </source>
</evidence>
<dbReference type="EMBL" id="BTSY01000002">
    <property type="protein sequence ID" value="GMT13421.1"/>
    <property type="molecule type" value="Genomic_DNA"/>
</dbReference>
<feature type="non-terminal residue" evidence="2">
    <location>
        <position position="1"/>
    </location>
</feature>
<comment type="caution">
    <text evidence="2">The sequence shown here is derived from an EMBL/GenBank/DDBJ whole genome shotgun (WGS) entry which is preliminary data.</text>
</comment>
<keyword evidence="1" id="KW-0732">Signal</keyword>
<protein>
    <submittedName>
        <fullName evidence="2">Uncharacterized protein</fullName>
    </submittedName>
</protein>
<feature type="chain" id="PRO_5043641320" evidence="1">
    <location>
        <begin position="35"/>
        <end position="77"/>
    </location>
</feature>
<reference evidence="2" key="1">
    <citation type="submission" date="2023-10" db="EMBL/GenBank/DDBJ databases">
        <title>Genome assembly of Pristionchus species.</title>
        <authorList>
            <person name="Yoshida K."/>
            <person name="Sommer R.J."/>
        </authorList>
    </citation>
    <scope>NUCLEOTIDE SEQUENCE</scope>
    <source>
        <strain evidence="2">RS5133</strain>
    </source>
</reference>
<dbReference type="AlphaFoldDB" id="A0AAV5V255"/>
<feature type="signal peptide" evidence="1">
    <location>
        <begin position="1"/>
        <end position="34"/>
    </location>
</feature>
<name>A0AAV5V255_9BILA</name>
<organism evidence="2 3">
    <name type="scientific">Pristionchus fissidentatus</name>
    <dbReference type="NCBI Taxonomy" id="1538716"/>
    <lineage>
        <taxon>Eukaryota</taxon>
        <taxon>Metazoa</taxon>
        <taxon>Ecdysozoa</taxon>
        <taxon>Nematoda</taxon>
        <taxon>Chromadorea</taxon>
        <taxon>Rhabditida</taxon>
        <taxon>Rhabditina</taxon>
        <taxon>Diplogasteromorpha</taxon>
        <taxon>Diplogasteroidea</taxon>
        <taxon>Neodiplogasteridae</taxon>
        <taxon>Pristionchus</taxon>
    </lineage>
</organism>